<evidence type="ECO:0000256" key="1">
    <source>
        <dbReference type="SAM" id="MobiDB-lite"/>
    </source>
</evidence>
<dbReference type="Proteomes" id="UP000298061">
    <property type="component" value="Unassembled WGS sequence"/>
</dbReference>
<protein>
    <submittedName>
        <fullName evidence="2">Uncharacterized protein</fullName>
    </submittedName>
</protein>
<gene>
    <name evidence="2" type="ORF">EWM64_g7750</name>
</gene>
<proteinExistence type="predicted"/>
<organism evidence="2 3">
    <name type="scientific">Hericium alpestre</name>
    <dbReference type="NCBI Taxonomy" id="135208"/>
    <lineage>
        <taxon>Eukaryota</taxon>
        <taxon>Fungi</taxon>
        <taxon>Dikarya</taxon>
        <taxon>Basidiomycota</taxon>
        <taxon>Agaricomycotina</taxon>
        <taxon>Agaricomycetes</taxon>
        <taxon>Russulales</taxon>
        <taxon>Hericiaceae</taxon>
        <taxon>Hericium</taxon>
    </lineage>
</organism>
<accession>A0A4Y9ZR02</accession>
<keyword evidence="3" id="KW-1185">Reference proteome</keyword>
<dbReference type="AlphaFoldDB" id="A0A4Y9ZR02"/>
<dbReference type="EMBL" id="SFCI01001262">
    <property type="protein sequence ID" value="TFY76261.1"/>
    <property type="molecule type" value="Genomic_DNA"/>
</dbReference>
<reference evidence="2 3" key="1">
    <citation type="submission" date="2019-02" db="EMBL/GenBank/DDBJ databases">
        <title>Genome sequencing of the rare red list fungi Hericium alpestre (H. flagellum).</title>
        <authorList>
            <person name="Buettner E."/>
            <person name="Kellner H."/>
        </authorList>
    </citation>
    <scope>NUCLEOTIDE SEQUENCE [LARGE SCALE GENOMIC DNA]</scope>
    <source>
        <strain evidence="2 3">DSM 108284</strain>
    </source>
</reference>
<name>A0A4Y9ZR02_9AGAM</name>
<comment type="caution">
    <text evidence="2">The sequence shown here is derived from an EMBL/GenBank/DDBJ whole genome shotgun (WGS) entry which is preliminary data.</text>
</comment>
<evidence type="ECO:0000313" key="2">
    <source>
        <dbReference type="EMBL" id="TFY76261.1"/>
    </source>
</evidence>
<evidence type="ECO:0000313" key="3">
    <source>
        <dbReference type="Proteomes" id="UP000298061"/>
    </source>
</evidence>
<dbReference type="OrthoDB" id="2637024at2759"/>
<feature type="region of interest" description="Disordered" evidence="1">
    <location>
        <begin position="69"/>
        <end position="142"/>
    </location>
</feature>
<sequence>MQRDSGRLPSYRFSYLYRYHPYPYTSRPVIERISVRTRCDYCRFFIGFGANTRFTQRLVNDDRSDIMRWSGPTSQLPPGGLPCPEASGALDTKAASGPGQVAPLNGLESDGVMDVDEQPQSPETREDTTAGDRAQVHQSPSV</sequence>